<accession>A0A450ZL21</accession>
<name>A0A450ZL21_9GAMM</name>
<organism evidence="9">
    <name type="scientific">Candidatus Kentrum sp. TC</name>
    <dbReference type="NCBI Taxonomy" id="2126339"/>
    <lineage>
        <taxon>Bacteria</taxon>
        <taxon>Pseudomonadati</taxon>
        <taxon>Pseudomonadota</taxon>
        <taxon>Gammaproteobacteria</taxon>
        <taxon>Candidatus Kentrum</taxon>
    </lineage>
</organism>
<dbReference type="InterPro" id="IPR017583">
    <property type="entry name" value="Tagatose/fructose_Pkinase"/>
</dbReference>
<reference evidence="9" key="1">
    <citation type="submission" date="2019-02" db="EMBL/GenBank/DDBJ databases">
        <authorList>
            <person name="Gruber-Vodicka R. H."/>
            <person name="Seah K. B. B."/>
        </authorList>
    </citation>
    <scope>NUCLEOTIDE SEQUENCE</scope>
    <source>
        <strain evidence="8">BECK_BZ125</strain>
        <strain evidence="9">BECK_BZ126</strain>
    </source>
</reference>
<keyword evidence="5" id="KW-0067">ATP-binding</keyword>
<evidence type="ECO:0000256" key="4">
    <source>
        <dbReference type="ARBA" id="ARBA00022777"/>
    </source>
</evidence>
<feature type="domain" description="Carbohydrate kinase PfkB" evidence="7">
    <location>
        <begin position="23"/>
        <end position="286"/>
    </location>
</feature>
<dbReference type="InterPro" id="IPR002173">
    <property type="entry name" value="Carboh/pur_kinase_PfkB_CS"/>
</dbReference>
<evidence type="ECO:0000256" key="3">
    <source>
        <dbReference type="ARBA" id="ARBA00022741"/>
    </source>
</evidence>
<dbReference type="InterPro" id="IPR011611">
    <property type="entry name" value="PfkB_dom"/>
</dbReference>
<sequence length="310" mass="33450">MILSVGLSPAWQKILVFDKVRNGEVNRARVAKWCASGKAFNAGIAVHTLGGPGLILAPVGGPAREAMAQELDALGVGYRFIGTEAATRVCTTIIEEASGGITELVEEGRPLSLDELERFLAAYREESKRARVVIMMGSLPQGTPVSFYRELLRETECPMVLDFRGEGLLSVLDLHPLLVKPNREELEKTVGHPLRDERTLLGAMRRLNEKGAQWVVVTDGAGPVWMCSTMEIYRFHPPRIAAEEIVNPIGSGDAMAGAMARAIGDGASVATAVRWGIAAAAWNVRQLLPCRLAPGALAAEASKVTMERLE</sequence>
<dbReference type="EMBL" id="CAADFT010000003">
    <property type="protein sequence ID" value="VFK38974.1"/>
    <property type="molecule type" value="Genomic_DNA"/>
</dbReference>
<evidence type="ECO:0000313" key="8">
    <source>
        <dbReference type="EMBL" id="VFK38974.1"/>
    </source>
</evidence>
<dbReference type="InterPro" id="IPR029056">
    <property type="entry name" value="Ribokinase-like"/>
</dbReference>
<dbReference type="PROSITE" id="PS00584">
    <property type="entry name" value="PFKB_KINASES_2"/>
    <property type="match status" value="1"/>
</dbReference>
<dbReference type="PANTHER" id="PTHR46566">
    <property type="entry name" value="1-PHOSPHOFRUCTOKINASE-RELATED"/>
    <property type="match status" value="1"/>
</dbReference>
<dbReference type="EMBL" id="CAADFW010000005">
    <property type="protein sequence ID" value="VFK54519.1"/>
    <property type="molecule type" value="Genomic_DNA"/>
</dbReference>
<dbReference type="Gene3D" id="3.40.1190.20">
    <property type="match status" value="1"/>
</dbReference>
<evidence type="ECO:0000313" key="9">
    <source>
        <dbReference type="EMBL" id="VFK54519.1"/>
    </source>
</evidence>
<evidence type="ECO:0000259" key="7">
    <source>
        <dbReference type="Pfam" id="PF00294"/>
    </source>
</evidence>
<proteinExistence type="inferred from homology"/>
<evidence type="ECO:0000256" key="1">
    <source>
        <dbReference type="ARBA" id="ARBA00010688"/>
    </source>
</evidence>
<dbReference type="GO" id="GO:0005524">
    <property type="term" value="F:ATP binding"/>
    <property type="evidence" value="ECO:0007669"/>
    <property type="project" value="UniProtKB-KW"/>
</dbReference>
<dbReference type="GO" id="GO:0016773">
    <property type="term" value="F:phosphotransferase activity, alcohol group as acceptor"/>
    <property type="evidence" value="ECO:0007669"/>
    <property type="project" value="InterPro"/>
</dbReference>
<keyword evidence="2 6" id="KW-0808">Transferase</keyword>
<gene>
    <name evidence="8" type="ORF">BECKTC1821E_GA0114239_100363</name>
    <name evidence="9" type="ORF">BECKTC1821F_GA0114240_100560</name>
</gene>
<dbReference type="SUPFAM" id="SSF53613">
    <property type="entry name" value="Ribokinase-like"/>
    <property type="match status" value="1"/>
</dbReference>
<protein>
    <recommendedName>
        <fullName evidence="6">Phosphofructokinase</fullName>
    </recommendedName>
</protein>
<dbReference type="AlphaFoldDB" id="A0A450ZL21"/>
<evidence type="ECO:0000256" key="2">
    <source>
        <dbReference type="ARBA" id="ARBA00022679"/>
    </source>
</evidence>
<dbReference type="PIRSF" id="PIRSF000535">
    <property type="entry name" value="1PFK/6PFK/LacC"/>
    <property type="match status" value="1"/>
</dbReference>
<keyword evidence="4 9" id="KW-0418">Kinase</keyword>
<keyword evidence="3" id="KW-0547">Nucleotide-binding</keyword>
<dbReference type="Pfam" id="PF00294">
    <property type="entry name" value="PfkB"/>
    <property type="match status" value="1"/>
</dbReference>
<dbReference type="GO" id="GO:0016301">
    <property type="term" value="F:kinase activity"/>
    <property type="evidence" value="ECO:0007669"/>
    <property type="project" value="UniProtKB-KW"/>
</dbReference>
<dbReference type="PANTHER" id="PTHR46566:SF2">
    <property type="entry name" value="ATP-DEPENDENT 6-PHOSPHOFRUCTOKINASE ISOZYME 2"/>
    <property type="match status" value="1"/>
</dbReference>
<evidence type="ECO:0000256" key="5">
    <source>
        <dbReference type="ARBA" id="ARBA00022840"/>
    </source>
</evidence>
<dbReference type="GO" id="GO:0005975">
    <property type="term" value="P:carbohydrate metabolic process"/>
    <property type="evidence" value="ECO:0007669"/>
    <property type="project" value="InterPro"/>
</dbReference>
<comment type="similarity">
    <text evidence="1 6">Belongs to the carbohydrate kinase PfkB family.</text>
</comment>
<evidence type="ECO:0000256" key="6">
    <source>
        <dbReference type="PIRNR" id="PIRNR000535"/>
    </source>
</evidence>